<protein>
    <submittedName>
        <fullName evidence="2">Uncharacterized protein</fullName>
    </submittedName>
</protein>
<evidence type="ECO:0000256" key="1">
    <source>
        <dbReference type="SAM" id="MobiDB-lite"/>
    </source>
</evidence>
<reference evidence="2" key="2">
    <citation type="submission" date="2022-01" db="EMBL/GenBank/DDBJ databases">
        <authorList>
            <person name="Yamashiro T."/>
            <person name="Shiraishi A."/>
            <person name="Satake H."/>
            <person name="Nakayama K."/>
        </authorList>
    </citation>
    <scope>NUCLEOTIDE SEQUENCE</scope>
</reference>
<feature type="compositionally biased region" description="Polar residues" evidence="1">
    <location>
        <begin position="292"/>
        <end position="301"/>
    </location>
</feature>
<sequence length="474" mass="52989">MTAKDVKSLSLRHGIPLDLHPVALTTGWTMDKLPDDMIGLYEQYFEFSEIRVPFSAFLLAVIKHFLSKQGHWFSFEKRVGKGAGGQIFRETFSRLKGWKKSFFFLDRRAIPDAMAWRHHDSDINDPALKDGFSVQDVQTLVKRAIDLRPIPSGLLFQGGLATTWDFPGFRPIFKDTEGNVVTMSEYLRFPLMSGATIEKGTALTNQDLRGQHIVPPLPADQAISDKTDHQREAEVEDPKIVAIRERKARAAAKKREKKKREPLRIVNPTETGGENPSGAAAATAKSREDCSLRTSYDSANHSVHDSADAHGDEGMNTRRLGPLVDQSGGNLATVQNEVFQPSPGNHSVHPSPTDVRTDSPTRSALRGNVEEGESSRHQAYYVPEWAWFALGRGALAQADMLGRFKNLQANYDKLAETHTECENTVRQLVDARAASQQNSRIYLEISKRFKKLKNGHAGCTEKIQLLEDWNSELS</sequence>
<evidence type="ECO:0000313" key="2">
    <source>
        <dbReference type="EMBL" id="GJT08521.1"/>
    </source>
</evidence>
<comment type="caution">
    <text evidence="2">The sequence shown here is derived from an EMBL/GenBank/DDBJ whole genome shotgun (WGS) entry which is preliminary data.</text>
</comment>
<name>A0ABQ5B4W8_9ASTR</name>
<feature type="compositionally biased region" description="Basic residues" evidence="1">
    <location>
        <begin position="247"/>
        <end position="261"/>
    </location>
</feature>
<accession>A0ABQ5B4W8</accession>
<gene>
    <name evidence="2" type="ORF">Tco_0842983</name>
</gene>
<feature type="compositionally biased region" description="Basic and acidic residues" evidence="1">
    <location>
        <begin position="302"/>
        <end position="316"/>
    </location>
</feature>
<dbReference type="EMBL" id="BQNB010012837">
    <property type="protein sequence ID" value="GJT08521.1"/>
    <property type="molecule type" value="Genomic_DNA"/>
</dbReference>
<reference evidence="2" key="1">
    <citation type="journal article" date="2022" name="Int. J. Mol. Sci.">
        <title>Draft Genome of Tanacetum Coccineum: Genomic Comparison of Closely Related Tanacetum-Family Plants.</title>
        <authorList>
            <person name="Yamashiro T."/>
            <person name="Shiraishi A."/>
            <person name="Nakayama K."/>
            <person name="Satake H."/>
        </authorList>
    </citation>
    <scope>NUCLEOTIDE SEQUENCE</scope>
</reference>
<proteinExistence type="predicted"/>
<feature type="region of interest" description="Disordered" evidence="1">
    <location>
        <begin position="247"/>
        <end position="373"/>
    </location>
</feature>
<dbReference type="Proteomes" id="UP001151760">
    <property type="component" value="Unassembled WGS sequence"/>
</dbReference>
<feature type="compositionally biased region" description="Polar residues" evidence="1">
    <location>
        <begin position="327"/>
        <end position="350"/>
    </location>
</feature>
<evidence type="ECO:0000313" key="3">
    <source>
        <dbReference type="Proteomes" id="UP001151760"/>
    </source>
</evidence>
<organism evidence="2 3">
    <name type="scientific">Tanacetum coccineum</name>
    <dbReference type="NCBI Taxonomy" id="301880"/>
    <lineage>
        <taxon>Eukaryota</taxon>
        <taxon>Viridiplantae</taxon>
        <taxon>Streptophyta</taxon>
        <taxon>Embryophyta</taxon>
        <taxon>Tracheophyta</taxon>
        <taxon>Spermatophyta</taxon>
        <taxon>Magnoliopsida</taxon>
        <taxon>eudicotyledons</taxon>
        <taxon>Gunneridae</taxon>
        <taxon>Pentapetalae</taxon>
        <taxon>asterids</taxon>
        <taxon>campanulids</taxon>
        <taxon>Asterales</taxon>
        <taxon>Asteraceae</taxon>
        <taxon>Asteroideae</taxon>
        <taxon>Anthemideae</taxon>
        <taxon>Anthemidinae</taxon>
        <taxon>Tanacetum</taxon>
    </lineage>
</organism>
<keyword evidence="3" id="KW-1185">Reference proteome</keyword>